<accession>A0A1I0ZWA1</accession>
<evidence type="ECO:0000313" key="1">
    <source>
        <dbReference type="EMBL" id="SFB28710.1"/>
    </source>
</evidence>
<name>A0A1I0ZWA1_9FLAO</name>
<keyword evidence="2" id="KW-1185">Reference proteome</keyword>
<organism evidence="1 2">
    <name type="scientific">Flavobacterium swingsii</name>
    <dbReference type="NCBI Taxonomy" id="498292"/>
    <lineage>
        <taxon>Bacteria</taxon>
        <taxon>Pseudomonadati</taxon>
        <taxon>Bacteroidota</taxon>
        <taxon>Flavobacteriia</taxon>
        <taxon>Flavobacteriales</taxon>
        <taxon>Flavobacteriaceae</taxon>
        <taxon>Flavobacterium</taxon>
    </lineage>
</organism>
<dbReference type="Proteomes" id="UP000199604">
    <property type="component" value="Unassembled WGS sequence"/>
</dbReference>
<dbReference type="EMBL" id="FOJT01000006">
    <property type="protein sequence ID" value="SFB28710.1"/>
    <property type="molecule type" value="Genomic_DNA"/>
</dbReference>
<sequence length="221" mass="24976">MWLKYFCILAQPNYQIIMKKIALLVLLVFCGNVYSQKKKATPKAAPPVVITKGNNYSAELVKNKFYLFINNATAKDTLLLKTYPDKGTPTDCKISTFTTKGTAMYFVTWTDKQKTETKLKTEDNIVTESQIWNPATKTLLIGNTQTVSKIKEIVFLDKMKTASETQEKTRRSGYEFTLLGGEDFSLSDKSSSTKYSYNPTSMKYEVAKAKAAPAPPKKKRR</sequence>
<dbReference type="AlphaFoldDB" id="A0A1I0ZWA1"/>
<evidence type="ECO:0000313" key="2">
    <source>
        <dbReference type="Proteomes" id="UP000199604"/>
    </source>
</evidence>
<dbReference type="STRING" id="498292.SAMN05660845_2408"/>
<proteinExistence type="predicted"/>
<gene>
    <name evidence="1" type="ORF">SAMN05660845_2408</name>
</gene>
<reference evidence="2" key="1">
    <citation type="submission" date="2016-10" db="EMBL/GenBank/DDBJ databases">
        <authorList>
            <person name="Varghese N."/>
            <person name="Submissions S."/>
        </authorList>
    </citation>
    <scope>NUCLEOTIDE SEQUENCE [LARGE SCALE GENOMIC DNA]</scope>
    <source>
        <strain evidence="2">DSM 21789</strain>
    </source>
</reference>
<protein>
    <submittedName>
        <fullName evidence="1">Uncharacterized protein</fullName>
    </submittedName>
</protein>